<dbReference type="AlphaFoldDB" id="A0A8H9M5V0"/>
<accession>A0A8H9M5V0</accession>
<dbReference type="Proteomes" id="UP000622604">
    <property type="component" value="Unassembled WGS sequence"/>
</dbReference>
<protein>
    <submittedName>
        <fullName evidence="1">Uncharacterized protein</fullName>
    </submittedName>
</protein>
<comment type="caution">
    <text evidence="1">The sequence shown here is derived from an EMBL/GenBank/DDBJ whole genome shotgun (WGS) entry which is preliminary data.</text>
</comment>
<name>A0A8H9M5V0_9ALTE</name>
<proteinExistence type="predicted"/>
<reference evidence="1" key="1">
    <citation type="journal article" date="2014" name="Int. J. Syst. Evol. Microbiol.">
        <title>Complete genome sequence of Corynebacterium casei LMG S-19264T (=DSM 44701T), isolated from a smear-ripened cheese.</title>
        <authorList>
            <consortium name="US DOE Joint Genome Institute (JGI-PGF)"/>
            <person name="Walter F."/>
            <person name="Albersmeier A."/>
            <person name="Kalinowski J."/>
            <person name="Ruckert C."/>
        </authorList>
    </citation>
    <scope>NUCLEOTIDE SEQUENCE</scope>
    <source>
        <strain evidence="1">KCTC 32337</strain>
    </source>
</reference>
<organism evidence="1 2">
    <name type="scientific">Paraglaciecola chathamensis</name>
    <dbReference type="NCBI Taxonomy" id="368405"/>
    <lineage>
        <taxon>Bacteria</taxon>
        <taxon>Pseudomonadati</taxon>
        <taxon>Pseudomonadota</taxon>
        <taxon>Gammaproteobacteria</taxon>
        <taxon>Alteromonadales</taxon>
        <taxon>Alteromonadaceae</taxon>
        <taxon>Paraglaciecola</taxon>
    </lineage>
</organism>
<dbReference type="RefSeq" id="WP_187447675.1">
    <property type="nucleotide sequence ID" value="NZ_BMZC01000023.1"/>
</dbReference>
<sequence>MPKIGSACPNCSDAGVLYLDELYVRCDNCDYERFSTQAELDSYINDDKFKSDPNHERLLTLIEEEPVIKRRDSRPLGMRDFTIKR</sequence>
<reference evidence="1" key="2">
    <citation type="submission" date="2020-09" db="EMBL/GenBank/DDBJ databases">
        <authorList>
            <person name="Sun Q."/>
            <person name="Kim S."/>
        </authorList>
    </citation>
    <scope>NUCLEOTIDE SEQUENCE</scope>
    <source>
        <strain evidence="1">KCTC 32337</strain>
    </source>
</reference>
<gene>
    <name evidence="1" type="ORF">GCM10011274_45750</name>
</gene>
<evidence type="ECO:0000313" key="2">
    <source>
        <dbReference type="Proteomes" id="UP000622604"/>
    </source>
</evidence>
<dbReference type="EMBL" id="BMZC01000023">
    <property type="protein sequence ID" value="GGZ83002.1"/>
    <property type="molecule type" value="Genomic_DNA"/>
</dbReference>
<evidence type="ECO:0000313" key="1">
    <source>
        <dbReference type="EMBL" id="GGZ83002.1"/>
    </source>
</evidence>